<dbReference type="PANTHER" id="PTHR13872:SF1">
    <property type="entry name" value="DOLICHYL-DIPHOSPHOOLIGOSACCHARIDE--PROTEIN GLYCOSYLTRANSFERASE SUBUNIT STT3B"/>
    <property type="match status" value="1"/>
</dbReference>
<feature type="transmembrane region" description="Helical" evidence="17">
    <location>
        <begin position="82"/>
        <end position="104"/>
    </location>
</feature>
<dbReference type="GO" id="GO:0046872">
    <property type="term" value="F:metal ion binding"/>
    <property type="evidence" value="ECO:0007669"/>
    <property type="project" value="UniProtKB-KW"/>
</dbReference>
<feature type="transmembrane region" description="Helical" evidence="17">
    <location>
        <begin position="374"/>
        <end position="393"/>
    </location>
</feature>
<comment type="cofactor">
    <cofactor evidence="2">
        <name>Mg(2+)</name>
        <dbReference type="ChEBI" id="CHEBI:18420"/>
    </cofactor>
</comment>
<keyword evidence="13 17" id="KW-0472">Membrane</keyword>
<feature type="transmembrane region" description="Helical" evidence="17">
    <location>
        <begin position="278"/>
        <end position="302"/>
    </location>
</feature>
<evidence type="ECO:0000256" key="12">
    <source>
        <dbReference type="ARBA" id="ARBA00022989"/>
    </source>
</evidence>
<organism evidence="21 22">
    <name type="scientific">Methanorbis furvi</name>
    <dbReference type="NCBI Taxonomy" id="3028299"/>
    <lineage>
        <taxon>Archaea</taxon>
        <taxon>Methanobacteriati</taxon>
        <taxon>Methanobacteriota</taxon>
        <taxon>Stenosarchaea group</taxon>
        <taxon>Methanomicrobia</taxon>
        <taxon>Methanomicrobiales</taxon>
        <taxon>Methanocorpusculaceae</taxon>
        <taxon>Methanorbis</taxon>
    </lineage>
</organism>
<evidence type="ECO:0000256" key="1">
    <source>
        <dbReference type="ARBA" id="ARBA00001936"/>
    </source>
</evidence>
<evidence type="ECO:0000256" key="14">
    <source>
        <dbReference type="ARBA" id="ARBA00023211"/>
    </source>
</evidence>
<protein>
    <recommendedName>
        <fullName evidence="6">dolichyl-phosphooligosaccharide-protein glycotransferase</fullName>
        <ecNumber evidence="6">2.4.99.21</ecNumber>
    </recommendedName>
    <alternativeName>
        <fullName evidence="15">Oligosaccharyl transferase</fullName>
    </alternativeName>
</protein>
<evidence type="ECO:0000256" key="10">
    <source>
        <dbReference type="ARBA" id="ARBA00022723"/>
    </source>
</evidence>
<keyword evidence="10" id="KW-0479">Metal-binding</keyword>
<dbReference type="Pfam" id="PF22627">
    <property type="entry name" value="AglB_core-like"/>
    <property type="match status" value="1"/>
</dbReference>
<dbReference type="PANTHER" id="PTHR13872">
    <property type="entry name" value="DOLICHYL-DIPHOSPHOOLIGOSACCHARIDE--PROTEIN GLYCOSYLTRANSFERASE SUBUNIT"/>
    <property type="match status" value="1"/>
</dbReference>
<feature type="transmembrane region" description="Helical" evidence="17">
    <location>
        <begin position="136"/>
        <end position="154"/>
    </location>
</feature>
<evidence type="ECO:0000256" key="15">
    <source>
        <dbReference type="ARBA" id="ARBA00030679"/>
    </source>
</evidence>
<dbReference type="Proteomes" id="UP001273136">
    <property type="component" value="Unassembled WGS sequence"/>
</dbReference>
<evidence type="ECO:0000256" key="4">
    <source>
        <dbReference type="ARBA" id="ARBA00004922"/>
    </source>
</evidence>
<gene>
    <name evidence="21" type="ORF">McpAg1_13030</name>
</gene>
<sequence>MDMSFWNDRRYRYGILGGVVLILTVLAFWIRILPFPDLAGTGDMIAGPDAWYNLRLIEAALANNFGFIHFEAMTLYPTGQDIVWGPLFTWIAAAVAAVAGAATRPEIIDAAGWVPALMGAAMVPVMYWFGARIGNWKTGLISALFIAVIGGQYLSRSLYGHLDHHIAETLFSTFFCLLYVVSLYALKEHKINFKEYATLKIPVLYGIICGIAYLLSLLTMSTMVVFGLFVALFTLIQFILDHRAGKPTEYLLVLNVITFAIVVIGMLIYGIQDTGFGFVSYSLGVLFAHIGLIIGTIVLYAISKILTKKKQPWYYFPAALAGIVIIGVGIVAVALPTLFSSAVGSLNMFFSQGAAQSTIAEMASWSMEGAFNSYNWGILLAAGGFIYLLYQVWKHEEPGALFVLIWSALMILATIQHVRWEYYVAANIALLAAVAVGWAIDFAQKDLLKIVGKQESKTSDETPAKKGKKTAAKAAAGPDWIKVGIFAIVAVIAIGFVATSAAAAVQTGSNYGKYGGTEKDWISETTWMLNGTPETGVDYLTIYEKDGFVYPEESYGVMSWWDYGHYITTIAKRIPNSNPFQAGVAGEYGAAAVLTSTNESAVMEKLDHLGTRYVMTDYQMAGGKFGAMAIWNDSVAQLSPYFYTLLQNSNGQLSYVQAYTPEYYNTLTVRLQNFDGSMTSPGDVAYIETDSSAGYGYPVITNMKAFANASDAWAAADQYNSLSASTTKHAYVVANPSSVTKGYLPSVTIPALQHFRLVHESPTYVMTNGQAANQPIEGGNAWVKSFEYVPSAVIKGDGIIEVNVVTNNGRTFTYRQESVDGQFIVPYSTSGSTYDVKTTGPYTIVGTGKTFEVSEEAVMNGLSIN</sequence>
<keyword evidence="9 17" id="KW-0812">Transmembrane</keyword>
<dbReference type="Pfam" id="PF18079">
    <property type="entry name" value="AglB_L1"/>
    <property type="match status" value="1"/>
</dbReference>
<accession>A0AAE4MD74</accession>
<evidence type="ECO:0000256" key="2">
    <source>
        <dbReference type="ARBA" id="ARBA00001946"/>
    </source>
</evidence>
<evidence type="ECO:0000256" key="7">
    <source>
        <dbReference type="ARBA" id="ARBA00022676"/>
    </source>
</evidence>
<evidence type="ECO:0000256" key="13">
    <source>
        <dbReference type="ARBA" id="ARBA00023136"/>
    </source>
</evidence>
<evidence type="ECO:0000256" key="16">
    <source>
        <dbReference type="ARBA" id="ARBA00034066"/>
    </source>
</evidence>
<keyword evidence="8" id="KW-0808">Transferase</keyword>
<feature type="transmembrane region" description="Helical" evidence="17">
    <location>
        <begin position="222"/>
        <end position="240"/>
    </location>
</feature>
<feature type="domain" description="Oligosaccharyl transferase STT3 N-terminal" evidence="18">
    <location>
        <begin position="44"/>
        <end position="364"/>
    </location>
</feature>
<evidence type="ECO:0000313" key="22">
    <source>
        <dbReference type="Proteomes" id="UP001273136"/>
    </source>
</evidence>
<dbReference type="Pfam" id="PF02516">
    <property type="entry name" value="STT3"/>
    <property type="match status" value="1"/>
</dbReference>
<keyword evidence="12 17" id="KW-1133">Transmembrane helix</keyword>
<dbReference type="GO" id="GO:0005886">
    <property type="term" value="C:plasma membrane"/>
    <property type="evidence" value="ECO:0007669"/>
    <property type="project" value="UniProtKB-SubCell"/>
</dbReference>
<feature type="transmembrane region" description="Helical" evidence="17">
    <location>
        <begin position="483"/>
        <end position="505"/>
    </location>
</feature>
<dbReference type="EMBL" id="JAWDKA010000006">
    <property type="protein sequence ID" value="MDV0442079.1"/>
    <property type="molecule type" value="Genomic_DNA"/>
</dbReference>
<feature type="transmembrane region" description="Helical" evidence="17">
    <location>
        <begin position="400"/>
        <end position="418"/>
    </location>
</feature>
<comment type="pathway">
    <text evidence="4">Protein modification; protein glycosylation.</text>
</comment>
<dbReference type="EC" id="2.4.99.21" evidence="6"/>
<keyword evidence="14" id="KW-0464">Manganese</keyword>
<dbReference type="InterPro" id="IPR026410">
    <property type="entry name" value="OlisacTrfase_arch"/>
</dbReference>
<feature type="transmembrane region" description="Helical" evidence="17">
    <location>
        <begin position="12"/>
        <end position="30"/>
    </location>
</feature>
<feature type="transmembrane region" description="Helical" evidence="17">
    <location>
        <begin position="110"/>
        <end position="129"/>
    </location>
</feature>
<evidence type="ECO:0000256" key="9">
    <source>
        <dbReference type="ARBA" id="ARBA00022692"/>
    </source>
</evidence>
<evidence type="ECO:0000259" key="18">
    <source>
        <dbReference type="Pfam" id="PF02516"/>
    </source>
</evidence>
<dbReference type="Gene3D" id="3.40.50.12610">
    <property type="match status" value="1"/>
</dbReference>
<evidence type="ECO:0000256" key="17">
    <source>
        <dbReference type="SAM" id="Phobius"/>
    </source>
</evidence>
<feature type="transmembrane region" description="Helical" evidence="17">
    <location>
        <begin position="424"/>
        <end position="443"/>
    </location>
</feature>
<evidence type="ECO:0000259" key="20">
    <source>
        <dbReference type="Pfam" id="PF22627"/>
    </source>
</evidence>
<dbReference type="InterPro" id="IPR048307">
    <property type="entry name" value="STT3_N"/>
</dbReference>
<evidence type="ECO:0000256" key="6">
    <source>
        <dbReference type="ARBA" id="ARBA00012602"/>
    </source>
</evidence>
<reference evidence="21" key="1">
    <citation type="submission" date="2023-06" db="EMBL/GenBank/DDBJ databases">
        <title>Genome sequence of Methancorpusculaceae sp. Ag1.</title>
        <authorList>
            <person name="Protasov E."/>
            <person name="Platt K."/>
            <person name="Poehlein A."/>
            <person name="Daniel R."/>
            <person name="Brune A."/>
        </authorList>
    </citation>
    <scope>NUCLEOTIDE SEQUENCE</scope>
    <source>
        <strain evidence="21">Ag1</strain>
    </source>
</reference>
<keyword evidence="7" id="KW-0328">Glycosyltransferase</keyword>
<comment type="similarity">
    <text evidence="5">Belongs to the STT3 family.</text>
</comment>
<dbReference type="Gene3D" id="2.60.40.3390">
    <property type="match status" value="1"/>
</dbReference>
<feature type="transmembrane region" description="Helical" evidence="17">
    <location>
        <begin position="198"/>
        <end position="216"/>
    </location>
</feature>
<feature type="domain" description="Archaeal glycosylation protein B peripheral" evidence="19">
    <location>
        <begin position="799"/>
        <end position="864"/>
    </location>
</feature>
<evidence type="ECO:0000256" key="5">
    <source>
        <dbReference type="ARBA" id="ARBA00010810"/>
    </source>
</evidence>
<dbReference type="InterPro" id="IPR054479">
    <property type="entry name" value="AglB-like_core"/>
</dbReference>
<keyword evidence="22" id="KW-1185">Reference proteome</keyword>
<dbReference type="AlphaFoldDB" id="A0AAE4MD74"/>
<feature type="domain" description="AglB-like core" evidence="20">
    <location>
        <begin position="519"/>
        <end position="621"/>
    </location>
</feature>
<dbReference type="InterPro" id="IPR041154">
    <property type="entry name" value="AglB_P1"/>
</dbReference>
<feature type="transmembrane region" description="Helical" evidence="17">
    <location>
        <begin position="166"/>
        <end position="186"/>
    </location>
</feature>
<proteinExistence type="inferred from homology"/>
<comment type="catalytic activity">
    <reaction evidence="16">
        <text>an archaeal dolichyl phosphooligosaccharide + [protein]-L-asparagine = an archaeal dolichyl phosphate + a glycoprotein with the oligosaccharide chain attached by N-beta-D-glycosyl linkage to a protein L-asparagine.</text>
        <dbReference type="EC" id="2.4.99.21"/>
    </reaction>
</comment>
<evidence type="ECO:0000259" key="19">
    <source>
        <dbReference type="Pfam" id="PF18079"/>
    </source>
</evidence>
<evidence type="ECO:0000256" key="8">
    <source>
        <dbReference type="ARBA" id="ARBA00022679"/>
    </source>
</evidence>
<evidence type="ECO:0000256" key="3">
    <source>
        <dbReference type="ARBA" id="ARBA00004651"/>
    </source>
</evidence>
<comment type="cofactor">
    <cofactor evidence="1">
        <name>Mn(2+)</name>
        <dbReference type="ChEBI" id="CHEBI:29035"/>
    </cofactor>
</comment>
<dbReference type="NCBIfam" id="TIGR04154">
    <property type="entry name" value="archaeo_STT3"/>
    <property type="match status" value="1"/>
</dbReference>
<evidence type="ECO:0000256" key="11">
    <source>
        <dbReference type="ARBA" id="ARBA00022842"/>
    </source>
</evidence>
<keyword evidence="11" id="KW-0460">Magnesium</keyword>
<dbReference type="InterPro" id="IPR003674">
    <property type="entry name" value="Oligo_trans_STT3"/>
</dbReference>
<evidence type="ECO:0000313" key="21">
    <source>
        <dbReference type="EMBL" id="MDV0442079.1"/>
    </source>
</evidence>
<comment type="caution">
    <text evidence="21">The sequence shown here is derived from an EMBL/GenBank/DDBJ whole genome shotgun (WGS) entry which is preliminary data.</text>
</comment>
<comment type="subcellular location">
    <subcellularLocation>
        <location evidence="3">Cell membrane</location>
        <topology evidence="3">Multi-pass membrane protein</topology>
    </subcellularLocation>
</comment>
<name>A0AAE4MD74_9EURY</name>
<feature type="transmembrane region" description="Helical" evidence="17">
    <location>
        <begin position="314"/>
        <end position="339"/>
    </location>
</feature>
<feature type="transmembrane region" description="Helical" evidence="17">
    <location>
        <begin position="50"/>
        <end position="70"/>
    </location>
</feature>
<feature type="transmembrane region" description="Helical" evidence="17">
    <location>
        <begin position="252"/>
        <end position="272"/>
    </location>
</feature>
<dbReference type="GO" id="GO:0004576">
    <property type="term" value="F:oligosaccharyl transferase activity"/>
    <property type="evidence" value="ECO:0007669"/>
    <property type="project" value="InterPro"/>
</dbReference>